<protein>
    <submittedName>
        <fullName evidence="1">Uncharacterized protein</fullName>
    </submittedName>
</protein>
<proteinExistence type="predicted"/>
<dbReference type="AlphaFoldDB" id="A0A1H2CE50"/>
<dbReference type="Proteomes" id="UP000199679">
    <property type="component" value="Chromosome I"/>
</dbReference>
<evidence type="ECO:0000313" key="1">
    <source>
        <dbReference type="EMBL" id="SDT68723.1"/>
    </source>
</evidence>
<sequence length="151" mass="17554">MVYFCIMKNFKSKNWDEVEYEFYWFCGKGEFLQADGDNIMVDEFTVRPIDKGIKGTYTFQALEIDAEIKILSQTRDEGDCVKGMGICEAMLPELFGYYKKNIISSSKRVSKIPGESRVKKMTDIYEKLVTKGLVQYDEKRDVYVYPNPISL</sequence>
<dbReference type="STRING" id="652787.SAMN05216490_4939"/>
<reference evidence="1 2" key="1">
    <citation type="submission" date="2016-10" db="EMBL/GenBank/DDBJ databases">
        <authorList>
            <person name="de Groot N.N."/>
        </authorList>
    </citation>
    <scope>NUCLEOTIDE SEQUENCE [LARGE SCALE GENOMIC DNA]</scope>
    <source>
        <strain evidence="1 2">MP1X4</strain>
    </source>
</reference>
<dbReference type="EMBL" id="LT629740">
    <property type="protein sequence ID" value="SDT68723.1"/>
    <property type="molecule type" value="Genomic_DNA"/>
</dbReference>
<name>A0A1H2CE50_MUCMA</name>
<keyword evidence="2" id="KW-1185">Reference proteome</keyword>
<gene>
    <name evidence="1" type="ORF">SAMN05216490_4939</name>
</gene>
<organism evidence="1 2">
    <name type="scientific">Mucilaginibacter mallensis</name>
    <dbReference type="NCBI Taxonomy" id="652787"/>
    <lineage>
        <taxon>Bacteria</taxon>
        <taxon>Pseudomonadati</taxon>
        <taxon>Bacteroidota</taxon>
        <taxon>Sphingobacteriia</taxon>
        <taxon>Sphingobacteriales</taxon>
        <taxon>Sphingobacteriaceae</taxon>
        <taxon>Mucilaginibacter</taxon>
    </lineage>
</organism>
<evidence type="ECO:0000313" key="2">
    <source>
        <dbReference type="Proteomes" id="UP000199679"/>
    </source>
</evidence>
<accession>A0A1H2CE50</accession>